<protein>
    <submittedName>
        <fullName evidence="1">Uncharacterized protein</fullName>
    </submittedName>
</protein>
<organism evidence="1">
    <name type="scientific">viral metagenome</name>
    <dbReference type="NCBI Taxonomy" id="1070528"/>
    <lineage>
        <taxon>unclassified sequences</taxon>
        <taxon>metagenomes</taxon>
        <taxon>organismal metagenomes</taxon>
    </lineage>
</organism>
<gene>
    <name evidence="1" type="ORF">MM415B03934_0008</name>
</gene>
<dbReference type="EMBL" id="MT143211">
    <property type="protein sequence ID" value="QJA94196.1"/>
    <property type="molecule type" value="Genomic_DNA"/>
</dbReference>
<name>A0A6M3LG73_9ZZZZ</name>
<proteinExistence type="predicted"/>
<reference evidence="1" key="1">
    <citation type="submission" date="2020-03" db="EMBL/GenBank/DDBJ databases">
        <title>The deep terrestrial virosphere.</title>
        <authorList>
            <person name="Holmfeldt K."/>
            <person name="Nilsson E."/>
            <person name="Simone D."/>
            <person name="Lopez-Fernandez M."/>
            <person name="Wu X."/>
            <person name="de Brujin I."/>
            <person name="Lundin D."/>
            <person name="Andersson A."/>
            <person name="Bertilsson S."/>
            <person name="Dopson M."/>
        </authorList>
    </citation>
    <scope>NUCLEOTIDE SEQUENCE</scope>
    <source>
        <strain evidence="1">MM415B03934</strain>
    </source>
</reference>
<evidence type="ECO:0000313" key="1">
    <source>
        <dbReference type="EMBL" id="QJA94196.1"/>
    </source>
</evidence>
<sequence>MATVYGVNRTLARTGTVNTIDPEEIGSDVKWLYETYTFLTTEAAGDIIQMGAIDIPVGARIVDWVMDHGDLANNRTLSLGFAGTGLAAVLMAATDCGAAADKKNMTDDGVSLSTGYEITDVTDGGKVILTLAGGAAAAVQVRLMIRFVCKGA</sequence>
<dbReference type="AlphaFoldDB" id="A0A6M3LG73"/>
<accession>A0A6M3LG73</accession>